<dbReference type="AlphaFoldDB" id="A0A553E3Z0"/>
<proteinExistence type="predicted"/>
<comment type="caution">
    <text evidence="1">The sequence shown here is derived from an EMBL/GenBank/DDBJ whole genome shotgun (WGS) entry which is preliminary data.</text>
</comment>
<organism evidence="1 2">
    <name type="scientific">Flavobacterium restrictum</name>
    <dbReference type="NCBI Taxonomy" id="2594428"/>
    <lineage>
        <taxon>Bacteria</taxon>
        <taxon>Pseudomonadati</taxon>
        <taxon>Bacteroidota</taxon>
        <taxon>Flavobacteriia</taxon>
        <taxon>Flavobacteriales</taxon>
        <taxon>Flavobacteriaceae</taxon>
        <taxon>Flavobacterium</taxon>
    </lineage>
</organism>
<dbReference type="RefSeq" id="WP_144256322.1">
    <property type="nucleotide sequence ID" value="NZ_VJZT01000007.1"/>
</dbReference>
<sequence length="82" mass="9420">MKTTLATRKINLVQNFLALDNQETIAKVEVLLDAEKARIYEESISKRIAHQELNEMLDKAEDDFKNGKVISAAQLLEKMKSW</sequence>
<gene>
    <name evidence="1" type="ORF">FNW21_08560</name>
</gene>
<name>A0A553E3Z0_9FLAO</name>
<evidence type="ECO:0000313" key="1">
    <source>
        <dbReference type="EMBL" id="TRX39746.1"/>
    </source>
</evidence>
<reference evidence="1 2" key="1">
    <citation type="submission" date="2019-07" db="EMBL/GenBank/DDBJ databases">
        <title>Novel species of Flavobacterium.</title>
        <authorList>
            <person name="Liu Q."/>
            <person name="Xin Y.-H."/>
        </authorList>
    </citation>
    <scope>NUCLEOTIDE SEQUENCE [LARGE SCALE GENOMIC DNA]</scope>
    <source>
        <strain evidence="1 2">LB1R34</strain>
    </source>
</reference>
<accession>A0A553E3Z0</accession>
<keyword evidence="2" id="KW-1185">Reference proteome</keyword>
<protein>
    <submittedName>
        <fullName evidence="1">Uncharacterized protein</fullName>
    </submittedName>
</protein>
<dbReference type="OrthoDB" id="773198at2"/>
<evidence type="ECO:0000313" key="2">
    <source>
        <dbReference type="Proteomes" id="UP000316371"/>
    </source>
</evidence>
<dbReference type="EMBL" id="VJZT01000007">
    <property type="protein sequence ID" value="TRX39746.1"/>
    <property type="molecule type" value="Genomic_DNA"/>
</dbReference>
<dbReference type="Proteomes" id="UP000316371">
    <property type="component" value="Unassembled WGS sequence"/>
</dbReference>